<proteinExistence type="inferred from homology"/>
<dbReference type="PROSITE" id="PS51898">
    <property type="entry name" value="TYR_RECOMBINASE"/>
    <property type="match status" value="1"/>
</dbReference>
<dbReference type="GO" id="GO:0015074">
    <property type="term" value="P:DNA integration"/>
    <property type="evidence" value="ECO:0007669"/>
    <property type="project" value="UniProtKB-KW"/>
</dbReference>
<evidence type="ECO:0000256" key="2">
    <source>
        <dbReference type="ARBA" id="ARBA00022908"/>
    </source>
</evidence>
<dbReference type="InterPro" id="IPR013762">
    <property type="entry name" value="Integrase-like_cat_sf"/>
</dbReference>
<comment type="similarity">
    <text evidence="1">Belongs to the 'phage' integrase family.</text>
</comment>
<dbReference type="InterPro" id="IPR011010">
    <property type="entry name" value="DNA_brk_join_enz"/>
</dbReference>
<evidence type="ECO:0000256" key="1">
    <source>
        <dbReference type="ARBA" id="ARBA00008857"/>
    </source>
</evidence>
<dbReference type="GO" id="GO:0006310">
    <property type="term" value="P:DNA recombination"/>
    <property type="evidence" value="ECO:0007669"/>
    <property type="project" value="UniProtKB-KW"/>
</dbReference>
<dbReference type="PANTHER" id="PTHR30349:SF41">
    <property type="entry name" value="INTEGRASE_RECOMBINASE PROTEIN MJ0367-RELATED"/>
    <property type="match status" value="1"/>
</dbReference>
<dbReference type="Gene3D" id="1.10.443.10">
    <property type="entry name" value="Intergrase catalytic core"/>
    <property type="match status" value="1"/>
</dbReference>
<dbReference type="PANTHER" id="PTHR30349">
    <property type="entry name" value="PHAGE INTEGRASE-RELATED"/>
    <property type="match status" value="1"/>
</dbReference>
<dbReference type="CDD" id="cd00397">
    <property type="entry name" value="DNA_BRE_C"/>
    <property type="match status" value="1"/>
</dbReference>
<dbReference type="Pfam" id="PF00589">
    <property type="entry name" value="Phage_integrase"/>
    <property type="match status" value="1"/>
</dbReference>
<dbReference type="InterPro" id="IPR050090">
    <property type="entry name" value="Tyrosine_recombinase_XerCD"/>
</dbReference>
<evidence type="ECO:0000256" key="3">
    <source>
        <dbReference type="ARBA" id="ARBA00023125"/>
    </source>
</evidence>
<feature type="domain" description="Tyr recombinase" evidence="5">
    <location>
        <begin position="1"/>
        <end position="191"/>
    </location>
</feature>
<organism evidence="6 7">
    <name type="scientific">Eikenella corrodens</name>
    <dbReference type="NCBI Taxonomy" id="539"/>
    <lineage>
        <taxon>Bacteria</taxon>
        <taxon>Pseudomonadati</taxon>
        <taxon>Pseudomonadota</taxon>
        <taxon>Betaproteobacteria</taxon>
        <taxon>Neisseriales</taxon>
        <taxon>Neisseriaceae</taxon>
        <taxon>Eikenella</taxon>
    </lineage>
</organism>
<dbReference type="Proteomes" id="UP000077589">
    <property type="component" value="Unassembled WGS sequence"/>
</dbReference>
<evidence type="ECO:0000256" key="4">
    <source>
        <dbReference type="ARBA" id="ARBA00023172"/>
    </source>
</evidence>
<dbReference type="OrthoDB" id="8912821at2"/>
<gene>
    <name evidence="6" type="ORF">A7P90_01100</name>
</gene>
<name>A0A1A9RRD0_EIKCO</name>
<reference evidence="7" key="1">
    <citation type="submission" date="2016-05" db="EMBL/GenBank/DDBJ databases">
        <title>Draft genome of Corynebacterium afermentans subsp. afermentans LCDC 88199T.</title>
        <authorList>
            <person name="Bernier A.-M."/>
            <person name="Bernard K."/>
        </authorList>
    </citation>
    <scope>NUCLEOTIDE SEQUENCE [LARGE SCALE GENOMIC DNA]</scope>
    <source>
        <strain evidence="7">NML04-0072</strain>
    </source>
</reference>
<comment type="caution">
    <text evidence="6">The sequence shown here is derived from an EMBL/GenBank/DDBJ whole genome shotgun (WGS) entry which is preliminary data.</text>
</comment>
<keyword evidence="4" id="KW-0233">DNA recombination</keyword>
<evidence type="ECO:0000313" key="6">
    <source>
        <dbReference type="EMBL" id="OAM23201.1"/>
    </source>
</evidence>
<dbReference type="EMBL" id="LXSG01000008">
    <property type="protein sequence ID" value="OAM23201.1"/>
    <property type="molecule type" value="Genomic_DNA"/>
</dbReference>
<evidence type="ECO:0000313" key="7">
    <source>
        <dbReference type="Proteomes" id="UP000077589"/>
    </source>
</evidence>
<accession>A0A1A9RRD0</accession>
<keyword evidence="3" id="KW-0238">DNA-binding</keyword>
<dbReference type="SUPFAM" id="SSF56349">
    <property type="entry name" value="DNA breaking-rejoining enzymes"/>
    <property type="match status" value="1"/>
</dbReference>
<sequence>MNHYLTEAEQGKLLATIGQYREEKAQRDFHIVSALIASGLRIGEFLLVTVGDVYAALDTNYLYIPAANRKGGKRDHSVYLTKTLRRDLSSLLTIRESTDAEHYLVAGRNDQTPMSARNLQQRVKAWAKEAGLAHLDITPHYFRHTAAMNLLRHSSAREPLRVVKSALGHRNINSTSIYTEASREEVAEAMNAADQGRQPRITLAQLRREYQRRTAA</sequence>
<dbReference type="RefSeq" id="WP_064087299.1">
    <property type="nucleotide sequence ID" value="NZ_LXSG01000008.1"/>
</dbReference>
<dbReference type="InterPro" id="IPR002104">
    <property type="entry name" value="Integrase_catalytic"/>
</dbReference>
<keyword evidence="2" id="KW-0229">DNA integration</keyword>
<protein>
    <recommendedName>
        <fullName evidence="5">Tyr recombinase domain-containing protein</fullName>
    </recommendedName>
</protein>
<dbReference type="GO" id="GO:0003677">
    <property type="term" value="F:DNA binding"/>
    <property type="evidence" value="ECO:0007669"/>
    <property type="project" value="UniProtKB-KW"/>
</dbReference>
<evidence type="ECO:0000259" key="5">
    <source>
        <dbReference type="PROSITE" id="PS51898"/>
    </source>
</evidence>
<dbReference type="AlphaFoldDB" id="A0A1A9RRD0"/>